<protein>
    <recommendedName>
        <fullName evidence="3">Flagellar assembly protein FliH/Type III secretion system HrpE domain-containing protein</fullName>
    </recommendedName>
</protein>
<proteinExistence type="predicted"/>
<gene>
    <name evidence="1" type="ORF">E3T25_11460</name>
</gene>
<dbReference type="EMBL" id="SOGO01000033">
    <property type="protein sequence ID" value="TFD01172.1"/>
    <property type="molecule type" value="Genomic_DNA"/>
</dbReference>
<accession>A0ABY2JB85</accession>
<reference evidence="1 2" key="1">
    <citation type="submission" date="2019-03" db="EMBL/GenBank/DDBJ databases">
        <title>Genomics of glacier-inhabiting Cryobacterium strains.</title>
        <authorList>
            <person name="Liu Q."/>
            <person name="Xin Y.-H."/>
        </authorList>
    </citation>
    <scope>NUCLEOTIDE SEQUENCE [LARGE SCALE GENOMIC DNA]</scope>
    <source>
        <strain evidence="1 2">TMT2-16</strain>
    </source>
</reference>
<evidence type="ECO:0000313" key="2">
    <source>
        <dbReference type="Proteomes" id="UP000297851"/>
    </source>
</evidence>
<dbReference type="Proteomes" id="UP000297851">
    <property type="component" value="Unassembled WGS sequence"/>
</dbReference>
<sequence>MLFDAATARSNFSAVTFPSLQGERDAGGDASRARGHAAGYTAGLRAAAAEVDARIARLDAEQAAAGAIGQARIDRAVALLGAAAAALHERTVPVIQEAEDTLVATALELAEAILSYSLGDADASARAALGRALATGVTGATVTTGALGTVRPHSVRMNPADLALIDLITRADAGVDFTADADLARGDAIAEFPDGFLDARIGTALTRAKAALTGARS</sequence>
<evidence type="ECO:0000313" key="1">
    <source>
        <dbReference type="EMBL" id="TFD01172.1"/>
    </source>
</evidence>
<keyword evidence="2" id="KW-1185">Reference proteome</keyword>
<evidence type="ECO:0008006" key="3">
    <source>
        <dbReference type="Google" id="ProtNLM"/>
    </source>
</evidence>
<comment type="caution">
    <text evidence="1">The sequence shown here is derived from an EMBL/GenBank/DDBJ whole genome shotgun (WGS) entry which is preliminary data.</text>
</comment>
<dbReference type="RefSeq" id="WP_134374354.1">
    <property type="nucleotide sequence ID" value="NZ_SOGO01000033.1"/>
</dbReference>
<organism evidence="1 2">
    <name type="scientific">Cryobacterium sandaracinum</name>
    <dbReference type="NCBI Taxonomy" id="1259247"/>
    <lineage>
        <taxon>Bacteria</taxon>
        <taxon>Bacillati</taxon>
        <taxon>Actinomycetota</taxon>
        <taxon>Actinomycetes</taxon>
        <taxon>Micrococcales</taxon>
        <taxon>Microbacteriaceae</taxon>
        <taxon>Cryobacterium</taxon>
    </lineage>
</organism>
<name>A0ABY2JB85_9MICO</name>